<dbReference type="SUPFAM" id="SSF48452">
    <property type="entry name" value="TPR-like"/>
    <property type="match status" value="1"/>
</dbReference>
<dbReference type="PANTHER" id="PTHR16305:SF35">
    <property type="entry name" value="TRANSCRIPTIONAL ACTIVATOR DOMAIN"/>
    <property type="match status" value="1"/>
</dbReference>
<feature type="domain" description="HTH luxR-type" evidence="4">
    <location>
        <begin position="898"/>
        <end position="963"/>
    </location>
</feature>
<dbReference type="PANTHER" id="PTHR16305">
    <property type="entry name" value="TESTICULAR SOLUBLE ADENYLYL CYCLASE"/>
    <property type="match status" value="1"/>
</dbReference>
<dbReference type="Gene3D" id="1.25.40.10">
    <property type="entry name" value="Tetratricopeptide repeat domain"/>
    <property type="match status" value="1"/>
</dbReference>
<evidence type="ECO:0000259" key="4">
    <source>
        <dbReference type="PROSITE" id="PS50043"/>
    </source>
</evidence>
<evidence type="ECO:0000256" key="1">
    <source>
        <dbReference type="ARBA" id="ARBA00022741"/>
    </source>
</evidence>
<dbReference type="InterPro" id="IPR027417">
    <property type="entry name" value="P-loop_NTPase"/>
</dbReference>
<dbReference type="Gene3D" id="3.40.50.300">
    <property type="entry name" value="P-loop containing nucleotide triphosphate hydrolases"/>
    <property type="match status" value="1"/>
</dbReference>
<dbReference type="InterPro" id="IPR016032">
    <property type="entry name" value="Sig_transdc_resp-reg_C-effctor"/>
</dbReference>
<name>A0A543CCP7_9ACTN</name>
<keyword evidence="6" id="KW-1185">Reference proteome</keyword>
<dbReference type="CDD" id="cd06170">
    <property type="entry name" value="LuxR_C_like"/>
    <property type="match status" value="1"/>
</dbReference>
<keyword evidence="2" id="KW-0067">ATP-binding</keyword>
<dbReference type="SUPFAM" id="SSF52540">
    <property type="entry name" value="P-loop containing nucleoside triphosphate hydrolases"/>
    <property type="match status" value="1"/>
</dbReference>
<proteinExistence type="predicted"/>
<evidence type="ECO:0000313" key="6">
    <source>
        <dbReference type="Proteomes" id="UP000316096"/>
    </source>
</evidence>
<dbReference type="EMBL" id="VFOZ01000001">
    <property type="protein sequence ID" value="TQL94865.1"/>
    <property type="molecule type" value="Genomic_DNA"/>
</dbReference>
<dbReference type="Proteomes" id="UP000316096">
    <property type="component" value="Unassembled WGS sequence"/>
</dbReference>
<evidence type="ECO:0000256" key="2">
    <source>
        <dbReference type="ARBA" id="ARBA00022840"/>
    </source>
</evidence>
<dbReference type="InterPro" id="IPR000792">
    <property type="entry name" value="Tscrpt_reg_LuxR_C"/>
</dbReference>
<dbReference type="Pfam" id="PF00196">
    <property type="entry name" value="GerE"/>
    <property type="match status" value="1"/>
</dbReference>
<dbReference type="PRINTS" id="PR00038">
    <property type="entry name" value="HTHLUXR"/>
</dbReference>
<dbReference type="Pfam" id="PF13191">
    <property type="entry name" value="AAA_16"/>
    <property type="match status" value="1"/>
</dbReference>
<dbReference type="Gene3D" id="1.10.10.10">
    <property type="entry name" value="Winged helix-like DNA-binding domain superfamily/Winged helix DNA-binding domain"/>
    <property type="match status" value="1"/>
</dbReference>
<dbReference type="AlphaFoldDB" id="A0A543CCP7"/>
<dbReference type="GO" id="GO:0005524">
    <property type="term" value="F:ATP binding"/>
    <property type="evidence" value="ECO:0007669"/>
    <property type="project" value="UniProtKB-KW"/>
</dbReference>
<keyword evidence="1" id="KW-0547">Nucleotide-binding</keyword>
<sequence>MNGRVSGPTGASSTAGTGRDVTPPLVGRRDVLDQFTRLLDVIGDGMARLVGLAGEPGTGKTRLLIELMSDAESRGMLPLWGQAAEFEQEMPFGAVVDALDDHLETFAAELPGRLGEQAGSLLSAVFPALSANRFDASVPVDTGMGRYGAYRAIRRLLEEVIPKEGLVLILDDLHWADEASVELLDHLVRHPPHGQVLVVVAYRPAQASPRLAALMEAAPRISVGPFDETEVEEFLGPGVNRARRKALFEASGGNPFYLEALARMGSEPIAGSGGPDELPPAIRAALRVELSGLPADARLVAQAAAVAADEFEPALAAVAAELPEDRTLEAISELVARDVVRPASPGRFRFRHPLVRHAAYGAAAAGWQLAAHARIAAHLARLGAPATTRAHHVERSGRFGDRAAIDTLVAATRAVAAQAPAAAAHWLAAALNLMPEEASDRIELLLELARLQAVSGRLQEGRDTAREVLRLLPPADYARRAQAARFGALMERQLDRPHEARALLLDELRRIPGPQSAAALPLRIRLVAESLMRSDFRAAQAVLDMMPETSPDWDPGITLAVAALRPLPAYAAGRMADAVRYIDAASRLLATAADEHLAEWPDAIAWLCWTETFLGRHRAAREHFDRAIAVYRATGQSYIMSNLFAGKARSGVMLGRLDEAAAAAEDAADAARLLGSGQQLGFALTQECLARSWAGDDEVALRLGAEAVDTGGGGEWWGALARYARGMALVNSGDLEAGEPALLDACDDFKAPRLDLGTLIFCCETLAWVAASRGRQREAIQWADRAEQGARPDAETTMAAARLARAHTLIESDPAVAAEHASAAAEVFATAELRIDAGRATMHAGIAYAAAGERGHAVSRLGAAATIFEDCGARNLHAQTVREQRRLGVRVNRRTAGRGAGPHGLTRREMEVARLIVDGNTNQQIAERLFVSPRTVETHISHIFAKLGVTSRVAIVSALNRPL</sequence>
<dbReference type="InterPro" id="IPR011990">
    <property type="entry name" value="TPR-like_helical_dom_sf"/>
</dbReference>
<evidence type="ECO:0000256" key="3">
    <source>
        <dbReference type="SAM" id="MobiDB-lite"/>
    </source>
</evidence>
<evidence type="ECO:0000313" key="5">
    <source>
        <dbReference type="EMBL" id="TQL94865.1"/>
    </source>
</evidence>
<accession>A0A543CCP7</accession>
<feature type="region of interest" description="Disordered" evidence="3">
    <location>
        <begin position="1"/>
        <end position="25"/>
    </location>
</feature>
<organism evidence="5 6">
    <name type="scientific">Actinoallomurus bryophytorum</name>
    <dbReference type="NCBI Taxonomy" id="1490222"/>
    <lineage>
        <taxon>Bacteria</taxon>
        <taxon>Bacillati</taxon>
        <taxon>Actinomycetota</taxon>
        <taxon>Actinomycetes</taxon>
        <taxon>Streptosporangiales</taxon>
        <taxon>Thermomonosporaceae</taxon>
        <taxon>Actinoallomurus</taxon>
    </lineage>
</organism>
<dbReference type="InterPro" id="IPR036388">
    <property type="entry name" value="WH-like_DNA-bd_sf"/>
</dbReference>
<feature type="compositionally biased region" description="Low complexity" evidence="3">
    <location>
        <begin position="1"/>
        <end position="18"/>
    </location>
</feature>
<dbReference type="SMART" id="SM00421">
    <property type="entry name" value="HTH_LUXR"/>
    <property type="match status" value="1"/>
</dbReference>
<dbReference type="SUPFAM" id="SSF46894">
    <property type="entry name" value="C-terminal effector domain of the bipartite response regulators"/>
    <property type="match status" value="1"/>
</dbReference>
<dbReference type="GO" id="GO:0006355">
    <property type="term" value="P:regulation of DNA-templated transcription"/>
    <property type="evidence" value="ECO:0007669"/>
    <property type="project" value="InterPro"/>
</dbReference>
<gene>
    <name evidence="5" type="ORF">FB559_0349</name>
</gene>
<dbReference type="GO" id="GO:0005737">
    <property type="term" value="C:cytoplasm"/>
    <property type="evidence" value="ECO:0007669"/>
    <property type="project" value="TreeGrafter"/>
</dbReference>
<dbReference type="GO" id="GO:0003677">
    <property type="term" value="F:DNA binding"/>
    <property type="evidence" value="ECO:0007669"/>
    <property type="project" value="InterPro"/>
</dbReference>
<dbReference type="GO" id="GO:0004016">
    <property type="term" value="F:adenylate cyclase activity"/>
    <property type="evidence" value="ECO:0007669"/>
    <property type="project" value="TreeGrafter"/>
</dbReference>
<reference evidence="5 6" key="1">
    <citation type="submission" date="2019-06" db="EMBL/GenBank/DDBJ databases">
        <title>Sequencing the genomes of 1000 actinobacteria strains.</title>
        <authorList>
            <person name="Klenk H.-P."/>
        </authorList>
    </citation>
    <scope>NUCLEOTIDE SEQUENCE [LARGE SCALE GENOMIC DNA]</scope>
    <source>
        <strain evidence="5 6">DSM 102200</strain>
    </source>
</reference>
<protein>
    <submittedName>
        <fullName evidence="5">Regulatory LuxR family protein</fullName>
    </submittedName>
</protein>
<dbReference type="PROSITE" id="PS50043">
    <property type="entry name" value="HTH_LUXR_2"/>
    <property type="match status" value="1"/>
</dbReference>
<dbReference type="PROSITE" id="PS00622">
    <property type="entry name" value="HTH_LUXR_1"/>
    <property type="match status" value="1"/>
</dbReference>
<dbReference type="InterPro" id="IPR041664">
    <property type="entry name" value="AAA_16"/>
</dbReference>
<dbReference type="OrthoDB" id="4500249at2"/>
<comment type="caution">
    <text evidence="5">The sequence shown here is derived from an EMBL/GenBank/DDBJ whole genome shotgun (WGS) entry which is preliminary data.</text>
</comment>